<dbReference type="OrthoDB" id="9810775at2"/>
<evidence type="ECO:0000256" key="1">
    <source>
        <dbReference type="ARBA" id="ARBA00001966"/>
    </source>
</evidence>
<evidence type="ECO:0000313" key="8">
    <source>
        <dbReference type="EMBL" id="PWS34877.1"/>
    </source>
</evidence>
<keyword evidence="3" id="KW-0479">Metal-binding</keyword>
<dbReference type="AlphaFoldDB" id="A0A317FA17"/>
<dbReference type="GO" id="GO:0003824">
    <property type="term" value="F:catalytic activity"/>
    <property type="evidence" value="ECO:0007669"/>
    <property type="project" value="InterPro"/>
</dbReference>
<dbReference type="GO" id="GO:0046872">
    <property type="term" value="F:metal ion binding"/>
    <property type="evidence" value="ECO:0007669"/>
    <property type="project" value="UniProtKB-KW"/>
</dbReference>
<feature type="region of interest" description="Disordered" evidence="6">
    <location>
        <begin position="1"/>
        <end position="23"/>
    </location>
</feature>
<evidence type="ECO:0000256" key="4">
    <source>
        <dbReference type="ARBA" id="ARBA00023004"/>
    </source>
</evidence>
<proteinExistence type="predicted"/>
<dbReference type="PANTHER" id="PTHR11228:SF7">
    <property type="entry name" value="PQQA PEPTIDE CYCLASE"/>
    <property type="match status" value="1"/>
</dbReference>
<sequence>MCGRRWDSASRSRGKRNSRSAAARCRVTFPRPAAKPRRTVRGASVSVRTPATPPRLAAGKFRDPNITAKGERRATVAPTGLDTLWVNTGTLCNITCANCYIESSPRNDALTYISAAEVKAYLDEAEARGEPLREVGFTGGEPFMNPDLLPMLAEVLSRPGLTAIVLTNAMQPMRRYAKGLLALRDRFGTDRLTLRVSLDHHEAAHHDVERGEGSFAKTLEGLAWLAREGFGLHVAGRATFGGEDEATMRAGFARLFAEHGIPVDAADPVALMLFPEMDAAADVPEITEACWGILHKSPESVMCASSRMVVKRKGAARPAVVACTLLPYDPQFELGASLSEAMRPVALNHPHCARFCVLGGAACSR</sequence>
<dbReference type="GO" id="GO:0051536">
    <property type="term" value="F:iron-sulfur cluster binding"/>
    <property type="evidence" value="ECO:0007669"/>
    <property type="project" value="UniProtKB-KW"/>
</dbReference>
<evidence type="ECO:0000256" key="6">
    <source>
        <dbReference type="SAM" id="MobiDB-lite"/>
    </source>
</evidence>
<dbReference type="InterPro" id="IPR013785">
    <property type="entry name" value="Aldolase_TIM"/>
</dbReference>
<dbReference type="SFLD" id="SFLDG01067">
    <property type="entry name" value="SPASM/twitch_domain_containing"/>
    <property type="match status" value="1"/>
</dbReference>
<evidence type="ECO:0000313" key="9">
    <source>
        <dbReference type="Proteomes" id="UP000245765"/>
    </source>
</evidence>
<gene>
    <name evidence="8" type="ORF">DFH01_21235</name>
</gene>
<evidence type="ECO:0000256" key="2">
    <source>
        <dbReference type="ARBA" id="ARBA00022691"/>
    </source>
</evidence>
<protein>
    <submittedName>
        <fullName evidence="8">Radical SAM protein</fullName>
    </submittedName>
</protein>
<name>A0A317FA17_9PROT</name>
<evidence type="ECO:0000256" key="3">
    <source>
        <dbReference type="ARBA" id="ARBA00022723"/>
    </source>
</evidence>
<keyword evidence="2" id="KW-0949">S-adenosyl-L-methionine</keyword>
<dbReference type="Pfam" id="PF04055">
    <property type="entry name" value="Radical_SAM"/>
    <property type="match status" value="1"/>
</dbReference>
<accession>A0A317FA17</accession>
<evidence type="ECO:0000256" key="5">
    <source>
        <dbReference type="ARBA" id="ARBA00023014"/>
    </source>
</evidence>
<dbReference type="CDD" id="cd01335">
    <property type="entry name" value="Radical_SAM"/>
    <property type="match status" value="1"/>
</dbReference>
<feature type="domain" description="Radical SAM core" evidence="7">
    <location>
        <begin position="87"/>
        <end position="246"/>
    </location>
</feature>
<dbReference type="InterPro" id="IPR007197">
    <property type="entry name" value="rSAM"/>
</dbReference>
<dbReference type="SUPFAM" id="SSF102114">
    <property type="entry name" value="Radical SAM enzymes"/>
    <property type="match status" value="1"/>
</dbReference>
<keyword evidence="4" id="KW-0408">Iron</keyword>
<dbReference type="SFLD" id="SFLDS00029">
    <property type="entry name" value="Radical_SAM"/>
    <property type="match status" value="1"/>
</dbReference>
<comment type="caution">
    <text evidence="8">The sequence shown here is derived from an EMBL/GenBank/DDBJ whole genome shotgun (WGS) entry which is preliminary data.</text>
</comment>
<dbReference type="Proteomes" id="UP000245765">
    <property type="component" value="Unassembled WGS sequence"/>
</dbReference>
<dbReference type="EMBL" id="QGNA01000005">
    <property type="protein sequence ID" value="PWS34877.1"/>
    <property type="molecule type" value="Genomic_DNA"/>
</dbReference>
<keyword evidence="5" id="KW-0411">Iron-sulfur</keyword>
<dbReference type="Gene3D" id="3.20.20.70">
    <property type="entry name" value="Aldolase class I"/>
    <property type="match status" value="1"/>
</dbReference>
<dbReference type="PANTHER" id="PTHR11228">
    <property type="entry name" value="RADICAL SAM DOMAIN PROTEIN"/>
    <property type="match status" value="1"/>
</dbReference>
<feature type="compositionally biased region" description="Basic and acidic residues" evidence="6">
    <location>
        <begin position="1"/>
        <end position="10"/>
    </location>
</feature>
<dbReference type="InterPro" id="IPR050377">
    <property type="entry name" value="Radical_SAM_PqqE_MftC-like"/>
</dbReference>
<feature type="region of interest" description="Disordered" evidence="6">
    <location>
        <begin position="36"/>
        <end position="60"/>
    </location>
</feature>
<organism evidence="8 9">
    <name type="scientific">Falsiroseomonas bella</name>
    <dbReference type="NCBI Taxonomy" id="2184016"/>
    <lineage>
        <taxon>Bacteria</taxon>
        <taxon>Pseudomonadati</taxon>
        <taxon>Pseudomonadota</taxon>
        <taxon>Alphaproteobacteria</taxon>
        <taxon>Acetobacterales</taxon>
        <taxon>Roseomonadaceae</taxon>
        <taxon>Falsiroseomonas</taxon>
    </lineage>
</organism>
<reference evidence="9" key="1">
    <citation type="submission" date="2018-05" db="EMBL/GenBank/DDBJ databases">
        <authorList>
            <person name="Du Z."/>
            <person name="Wang X."/>
        </authorList>
    </citation>
    <scope>NUCLEOTIDE SEQUENCE [LARGE SCALE GENOMIC DNA]</scope>
    <source>
        <strain evidence="9">CQN31</strain>
    </source>
</reference>
<evidence type="ECO:0000259" key="7">
    <source>
        <dbReference type="Pfam" id="PF04055"/>
    </source>
</evidence>
<dbReference type="InterPro" id="IPR058240">
    <property type="entry name" value="rSAM_sf"/>
</dbReference>
<comment type="cofactor">
    <cofactor evidence="1">
        <name>[4Fe-4S] cluster</name>
        <dbReference type="ChEBI" id="CHEBI:49883"/>
    </cofactor>
</comment>
<keyword evidence="9" id="KW-1185">Reference proteome</keyword>